<gene>
    <name evidence="1" type="ORF">PoB_001035700</name>
</gene>
<comment type="caution">
    <text evidence="1">The sequence shown here is derived from an EMBL/GenBank/DDBJ whole genome shotgun (WGS) entry which is preliminary data.</text>
</comment>
<dbReference type="Proteomes" id="UP000735302">
    <property type="component" value="Unassembled WGS sequence"/>
</dbReference>
<evidence type="ECO:0000313" key="1">
    <source>
        <dbReference type="EMBL" id="GFN83851.1"/>
    </source>
</evidence>
<name>A0AAV3YLP4_9GAST</name>
<protein>
    <submittedName>
        <fullName evidence="1">Uncharacterized protein</fullName>
    </submittedName>
</protein>
<evidence type="ECO:0000313" key="2">
    <source>
        <dbReference type="Proteomes" id="UP000735302"/>
    </source>
</evidence>
<dbReference type="EMBL" id="BLXT01001244">
    <property type="protein sequence ID" value="GFN83851.1"/>
    <property type="molecule type" value="Genomic_DNA"/>
</dbReference>
<proteinExistence type="predicted"/>
<accession>A0AAV3YLP4</accession>
<keyword evidence="2" id="KW-1185">Reference proteome</keyword>
<dbReference type="AlphaFoldDB" id="A0AAV3YLP4"/>
<sequence>MHFCQRDSSELIPTRKKSTSRLSNQFLNSLMRSSSVSKAMPPKWRFKGRVFKVEILEPPCNILQYVIPNLVHWTLPVSLHDRIGKSSRDAKVINKVDSVPFYNSIHSLNFTEMLVARYAKYTYFKANLYYSEGLLKMKFIRINFRGCPI</sequence>
<reference evidence="1 2" key="1">
    <citation type="journal article" date="2021" name="Elife">
        <title>Chloroplast acquisition without the gene transfer in kleptoplastic sea slugs, Plakobranchus ocellatus.</title>
        <authorList>
            <person name="Maeda T."/>
            <person name="Takahashi S."/>
            <person name="Yoshida T."/>
            <person name="Shimamura S."/>
            <person name="Takaki Y."/>
            <person name="Nagai Y."/>
            <person name="Toyoda A."/>
            <person name="Suzuki Y."/>
            <person name="Arimoto A."/>
            <person name="Ishii H."/>
            <person name="Satoh N."/>
            <person name="Nishiyama T."/>
            <person name="Hasebe M."/>
            <person name="Maruyama T."/>
            <person name="Minagawa J."/>
            <person name="Obokata J."/>
            <person name="Shigenobu S."/>
        </authorList>
    </citation>
    <scope>NUCLEOTIDE SEQUENCE [LARGE SCALE GENOMIC DNA]</scope>
</reference>
<organism evidence="1 2">
    <name type="scientific">Plakobranchus ocellatus</name>
    <dbReference type="NCBI Taxonomy" id="259542"/>
    <lineage>
        <taxon>Eukaryota</taxon>
        <taxon>Metazoa</taxon>
        <taxon>Spiralia</taxon>
        <taxon>Lophotrochozoa</taxon>
        <taxon>Mollusca</taxon>
        <taxon>Gastropoda</taxon>
        <taxon>Heterobranchia</taxon>
        <taxon>Euthyneura</taxon>
        <taxon>Panpulmonata</taxon>
        <taxon>Sacoglossa</taxon>
        <taxon>Placobranchoidea</taxon>
        <taxon>Plakobranchidae</taxon>
        <taxon>Plakobranchus</taxon>
    </lineage>
</organism>